<dbReference type="Gene3D" id="3.40.50.1820">
    <property type="entry name" value="alpha/beta hydrolase"/>
    <property type="match status" value="2"/>
</dbReference>
<dbReference type="Proteomes" id="UP000467428">
    <property type="component" value="Chromosome"/>
</dbReference>
<dbReference type="EMBL" id="AP022593">
    <property type="protein sequence ID" value="BBY51506.1"/>
    <property type="molecule type" value="Genomic_DNA"/>
</dbReference>
<dbReference type="PIRSF" id="PIRSF029171">
    <property type="entry name" value="Esterase_LipA"/>
    <property type="match status" value="1"/>
</dbReference>
<name>A0A7I7S5F4_9MYCO</name>
<dbReference type="PANTHER" id="PTHR34853:SF1">
    <property type="entry name" value="LIPASE 5"/>
    <property type="match status" value="1"/>
</dbReference>
<evidence type="ECO:0000313" key="4">
    <source>
        <dbReference type="EMBL" id="BBY51506.1"/>
    </source>
</evidence>
<evidence type="ECO:0000256" key="1">
    <source>
        <dbReference type="SAM" id="MobiDB-lite"/>
    </source>
</evidence>
<dbReference type="InterPro" id="IPR005152">
    <property type="entry name" value="Lipase_secreted"/>
</dbReference>
<keyword evidence="5" id="KW-1185">Reference proteome</keyword>
<dbReference type="Pfam" id="PF03583">
    <property type="entry name" value="LIP"/>
    <property type="match status" value="1"/>
</dbReference>
<dbReference type="KEGG" id="marz:MARA_49740"/>
<feature type="transmembrane region" description="Helical" evidence="2">
    <location>
        <begin position="46"/>
        <end position="67"/>
    </location>
</feature>
<keyword evidence="2" id="KW-0812">Transmembrane</keyword>
<dbReference type="InterPro" id="IPR029058">
    <property type="entry name" value="AB_hydrolase_fold"/>
</dbReference>
<sequence>MPARASEFPAVTRPPSPSVVHRGRTARGPLHVWGTRTAYRGGMRRLSLVPIAIVVLALLPPSAPLAFAATPDWSGLDATDYAGTIGAPGTLIESVPLDPAVSLPGAGSAYRILYATTNTHQRPAVSTAAVFLPAGAPPEGGWPTVAWAHGTTGLGDDCTPSALPRSDRDDGYLDHWLGEGYAVVASDYTGLGTPGLMSYLDTATTAHGIVDSVIAFHQLADRTGVALSPRWAVIGQSQGGAAAVGTAHYATEFSAGSGLDYRGAIATGTPAFIDEIVGKAGPDMVLPPELGSVASAYSAYILAAFREARPDLDVDAVLSAEGKDAIAKAEVACAAELATALTDTRPNEFFVAPLASVPGAGPALTDYLGIPTSGYDRPVFLGVGLRDSDVPPSSSLRLDEAMRANRQPVELHVYPDQDHSGTVVASVPDSTPFLQRIMS</sequence>
<protein>
    <submittedName>
        <fullName evidence="4">Lipase</fullName>
    </submittedName>
</protein>
<dbReference type="SUPFAM" id="SSF53474">
    <property type="entry name" value="alpha/beta-Hydrolases"/>
    <property type="match status" value="1"/>
</dbReference>
<keyword evidence="2" id="KW-1133">Transmembrane helix</keyword>
<proteinExistence type="predicted"/>
<dbReference type="GO" id="GO:0016042">
    <property type="term" value="P:lipid catabolic process"/>
    <property type="evidence" value="ECO:0007669"/>
    <property type="project" value="InterPro"/>
</dbReference>
<evidence type="ECO:0000313" key="5">
    <source>
        <dbReference type="Proteomes" id="UP000467428"/>
    </source>
</evidence>
<feature type="region of interest" description="Disordered" evidence="1">
    <location>
        <begin position="1"/>
        <end position="23"/>
    </location>
</feature>
<reference evidence="4 5" key="1">
    <citation type="journal article" date="2019" name="Emerg. Microbes Infect.">
        <title>Comprehensive subspecies identification of 175 nontuberculous mycobacteria species based on 7547 genomic profiles.</title>
        <authorList>
            <person name="Matsumoto Y."/>
            <person name="Kinjo T."/>
            <person name="Motooka D."/>
            <person name="Nabeya D."/>
            <person name="Jung N."/>
            <person name="Uechi K."/>
            <person name="Horii T."/>
            <person name="Iida T."/>
            <person name="Fujita J."/>
            <person name="Nakamura S."/>
        </authorList>
    </citation>
    <scope>NUCLEOTIDE SEQUENCE [LARGE SCALE GENOMIC DNA]</scope>
    <source>
        <strain evidence="4 5">JCM 18538</strain>
    </source>
</reference>
<dbReference type="AlphaFoldDB" id="A0A7I7S5F4"/>
<gene>
    <name evidence="4" type="ORF">MARA_49740</name>
</gene>
<organism evidence="4 5">
    <name type="scientific">Mycolicibacterium arabiense</name>
    <dbReference type="NCBI Taxonomy" id="1286181"/>
    <lineage>
        <taxon>Bacteria</taxon>
        <taxon>Bacillati</taxon>
        <taxon>Actinomycetota</taxon>
        <taxon>Actinomycetes</taxon>
        <taxon>Mycobacteriales</taxon>
        <taxon>Mycobacteriaceae</taxon>
        <taxon>Mycolicibacterium</taxon>
    </lineage>
</organism>
<feature type="domain" description="Peptidase S9 prolyl oligopeptidase catalytic" evidence="3">
    <location>
        <begin position="377"/>
        <end position="421"/>
    </location>
</feature>
<dbReference type="GO" id="GO:0004806">
    <property type="term" value="F:triacylglycerol lipase activity"/>
    <property type="evidence" value="ECO:0007669"/>
    <property type="project" value="InterPro"/>
</dbReference>
<accession>A0A7I7S5F4</accession>
<dbReference type="PANTHER" id="PTHR34853">
    <property type="match status" value="1"/>
</dbReference>
<keyword evidence="2" id="KW-0472">Membrane</keyword>
<dbReference type="Pfam" id="PF00326">
    <property type="entry name" value="Peptidase_S9"/>
    <property type="match status" value="1"/>
</dbReference>
<dbReference type="InterPro" id="IPR001375">
    <property type="entry name" value="Peptidase_S9_cat"/>
</dbReference>
<evidence type="ECO:0000256" key="2">
    <source>
        <dbReference type="SAM" id="Phobius"/>
    </source>
</evidence>
<evidence type="ECO:0000259" key="3">
    <source>
        <dbReference type="Pfam" id="PF00326"/>
    </source>
</evidence>
<geneLocation type="plasmid" evidence="5">
    <name>pjcm18538 dna</name>
</geneLocation>